<feature type="chain" id="PRO_5038723652" evidence="1">
    <location>
        <begin position="23"/>
        <end position="80"/>
    </location>
</feature>
<organism evidence="2 3">
    <name type="scientific">Dreissena polymorpha</name>
    <name type="common">Zebra mussel</name>
    <name type="synonym">Mytilus polymorpha</name>
    <dbReference type="NCBI Taxonomy" id="45954"/>
    <lineage>
        <taxon>Eukaryota</taxon>
        <taxon>Metazoa</taxon>
        <taxon>Spiralia</taxon>
        <taxon>Lophotrochozoa</taxon>
        <taxon>Mollusca</taxon>
        <taxon>Bivalvia</taxon>
        <taxon>Autobranchia</taxon>
        <taxon>Heteroconchia</taxon>
        <taxon>Euheterodonta</taxon>
        <taxon>Imparidentia</taxon>
        <taxon>Neoheterodontei</taxon>
        <taxon>Myida</taxon>
        <taxon>Dreissenoidea</taxon>
        <taxon>Dreissenidae</taxon>
        <taxon>Dreissena</taxon>
    </lineage>
</organism>
<evidence type="ECO:0000256" key="1">
    <source>
        <dbReference type="SAM" id="SignalP"/>
    </source>
</evidence>
<keyword evidence="1" id="KW-0732">Signal</keyword>
<evidence type="ECO:0000313" key="3">
    <source>
        <dbReference type="Proteomes" id="UP000828390"/>
    </source>
</evidence>
<evidence type="ECO:0000313" key="2">
    <source>
        <dbReference type="EMBL" id="KAH3860552.1"/>
    </source>
</evidence>
<dbReference type="EMBL" id="JAIWYP010000002">
    <property type="protein sequence ID" value="KAH3860552.1"/>
    <property type="molecule type" value="Genomic_DNA"/>
</dbReference>
<dbReference type="AlphaFoldDB" id="A0A9D4RBE5"/>
<feature type="signal peptide" evidence="1">
    <location>
        <begin position="1"/>
        <end position="22"/>
    </location>
</feature>
<proteinExistence type="predicted"/>
<reference evidence="2" key="1">
    <citation type="journal article" date="2019" name="bioRxiv">
        <title>The Genome of the Zebra Mussel, Dreissena polymorpha: A Resource for Invasive Species Research.</title>
        <authorList>
            <person name="McCartney M.A."/>
            <person name="Auch B."/>
            <person name="Kono T."/>
            <person name="Mallez S."/>
            <person name="Zhang Y."/>
            <person name="Obille A."/>
            <person name="Becker A."/>
            <person name="Abrahante J.E."/>
            <person name="Garbe J."/>
            <person name="Badalamenti J.P."/>
            <person name="Herman A."/>
            <person name="Mangelson H."/>
            <person name="Liachko I."/>
            <person name="Sullivan S."/>
            <person name="Sone E.D."/>
            <person name="Koren S."/>
            <person name="Silverstein K.A.T."/>
            <person name="Beckman K.B."/>
            <person name="Gohl D.M."/>
        </authorList>
    </citation>
    <scope>NUCLEOTIDE SEQUENCE</scope>
    <source>
        <strain evidence="2">Duluth1</strain>
        <tissue evidence="2">Whole animal</tissue>
    </source>
</reference>
<reference evidence="2" key="2">
    <citation type="submission" date="2020-11" db="EMBL/GenBank/DDBJ databases">
        <authorList>
            <person name="McCartney M.A."/>
            <person name="Auch B."/>
            <person name="Kono T."/>
            <person name="Mallez S."/>
            <person name="Becker A."/>
            <person name="Gohl D.M."/>
            <person name="Silverstein K.A.T."/>
            <person name="Koren S."/>
            <person name="Bechman K.B."/>
            <person name="Herman A."/>
            <person name="Abrahante J.E."/>
            <person name="Garbe J."/>
        </authorList>
    </citation>
    <scope>NUCLEOTIDE SEQUENCE</scope>
    <source>
        <strain evidence="2">Duluth1</strain>
        <tissue evidence="2">Whole animal</tissue>
    </source>
</reference>
<name>A0A9D4RBE5_DREPO</name>
<accession>A0A9D4RBE5</accession>
<gene>
    <name evidence="2" type="ORF">DPMN_023454</name>
</gene>
<dbReference type="Proteomes" id="UP000828390">
    <property type="component" value="Unassembled WGS sequence"/>
</dbReference>
<protein>
    <submittedName>
        <fullName evidence="2">Uncharacterized protein</fullName>
    </submittedName>
</protein>
<comment type="caution">
    <text evidence="2">The sequence shown here is derived from an EMBL/GenBank/DDBJ whole genome shotgun (WGS) entry which is preliminary data.</text>
</comment>
<sequence>MASTRVILVCIVIVTIVLVTEGRMCQMDPATMTCNDVVLRGGPFKGVPRCSSTGKQCQLKMRRHSIQCMCEDKRIGVHLH</sequence>
<keyword evidence="3" id="KW-1185">Reference proteome</keyword>